<dbReference type="AlphaFoldDB" id="A0AB74R8K7"/>
<evidence type="ECO:0000313" key="3">
    <source>
        <dbReference type="Proteomes" id="UP000372533"/>
    </source>
</evidence>
<sequence>MNQKIITKLTEDIYKSAENRGAKSDVRELYWLSHTKAPAILIEVCFVDSKADTDY</sequence>
<dbReference type="SUPFAM" id="SSF53187">
    <property type="entry name" value="Zn-dependent exopeptidases"/>
    <property type="match status" value="1"/>
</dbReference>
<proteinExistence type="predicted"/>
<evidence type="ECO:0000259" key="1">
    <source>
        <dbReference type="Pfam" id="PF01520"/>
    </source>
</evidence>
<organism evidence="2 3">
    <name type="scientific">Clostridioides difficile</name>
    <name type="common">Peptoclostridium difficile</name>
    <dbReference type="NCBI Taxonomy" id="1496"/>
    <lineage>
        <taxon>Bacteria</taxon>
        <taxon>Bacillati</taxon>
        <taxon>Bacillota</taxon>
        <taxon>Clostridia</taxon>
        <taxon>Peptostreptococcales</taxon>
        <taxon>Peptostreptococcaceae</taxon>
        <taxon>Clostridioides</taxon>
    </lineage>
</organism>
<dbReference type="GO" id="GO:0008745">
    <property type="term" value="F:N-acetylmuramoyl-L-alanine amidase activity"/>
    <property type="evidence" value="ECO:0007669"/>
    <property type="project" value="InterPro"/>
</dbReference>
<gene>
    <name evidence="2" type="ORF">SAMEA1402366_03719</name>
</gene>
<name>A0AB74R8K7_CLODI</name>
<protein>
    <submittedName>
        <fullName evidence="2">Phage-related cell wall hydrolase (Endolysin)</fullName>
    </submittedName>
</protein>
<dbReference type="Gene3D" id="3.40.630.40">
    <property type="entry name" value="Zn-dependent exopeptidases"/>
    <property type="match status" value="1"/>
</dbReference>
<accession>A0AB74R8K7</accession>
<keyword evidence="2" id="KW-0378">Hydrolase</keyword>
<reference evidence="2 3" key="1">
    <citation type="submission" date="2019-04" db="EMBL/GenBank/DDBJ databases">
        <authorList>
            <consortium name="Pathogen Informatics"/>
        </authorList>
    </citation>
    <scope>NUCLEOTIDE SEQUENCE [LARGE SCALE GENOMIC DNA]</scope>
    <source>
        <strain evidence="3">tl291</strain>
    </source>
</reference>
<dbReference type="GO" id="GO:0009253">
    <property type="term" value="P:peptidoglycan catabolic process"/>
    <property type="evidence" value="ECO:0007669"/>
    <property type="project" value="InterPro"/>
</dbReference>
<feature type="domain" description="MurNAc-LAA" evidence="1">
    <location>
        <begin position="4"/>
        <end position="54"/>
    </location>
</feature>
<evidence type="ECO:0000313" key="2">
    <source>
        <dbReference type="EMBL" id="VHY22603.1"/>
    </source>
</evidence>
<dbReference type="Pfam" id="PF01520">
    <property type="entry name" value="Amidase_3"/>
    <property type="match status" value="1"/>
</dbReference>
<dbReference type="Proteomes" id="UP000372533">
    <property type="component" value="Unassembled WGS sequence"/>
</dbReference>
<comment type="caution">
    <text evidence="2">The sequence shown here is derived from an EMBL/GenBank/DDBJ whole genome shotgun (WGS) entry which is preliminary data.</text>
</comment>
<dbReference type="EMBL" id="CAAJVP010000033">
    <property type="protein sequence ID" value="VHY22603.1"/>
    <property type="molecule type" value="Genomic_DNA"/>
</dbReference>
<dbReference type="InterPro" id="IPR002508">
    <property type="entry name" value="MurNAc-LAA_cat"/>
</dbReference>